<dbReference type="Gene3D" id="3.40.50.2300">
    <property type="match status" value="1"/>
</dbReference>
<evidence type="ECO:0000256" key="2">
    <source>
        <dbReference type="PROSITE-ProRule" id="PRU00169"/>
    </source>
</evidence>
<name>A0A2H0W301_9BACT</name>
<dbReference type="PANTHER" id="PTHR44591:SF3">
    <property type="entry name" value="RESPONSE REGULATORY DOMAIN-CONTAINING PROTEIN"/>
    <property type="match status" value="1"/>
</dbReference>
<organism evidence="4 5">
    <name type="scientific">Candidatus Buchananbacteria bacterium CG10_big_fil_rev_8_21_14_0_10_33_19</name>
    <dbReference type="NCBI Taxonomy" id="1974525"/>
    <lineage>
        <taxon>Bacteria</taxon>
        <taxon>Candidatus Buchananiibacteriota</taxon>
    </lineage>
</organism>
<dbReference type="PROSITE" id="PS50110">
    <property type="entry name" value="RESPONSE_REGULATORY"/>
    <property type="match status" value="1"/>
</dbReference>
<dbReference type="PANTHER" id="PTHR44591">
    <property type="entry name" value="STRESS RESPONSE REGULATOR PROTEIN 1"/>
    <property type="match status" value="1"/>
</dbReference>
<evidence type="ECO:0000256" key="1">
    <source>
        <dbReference type="ARBA" id="ARBA00022553"/>
    </source>
</evidence>
<evidence type="ECO:0000259" key="3">
    <source>
        <dbReference type="PROSITE" id="PS50110"/>
    </source>
</evidence>
<comment type="caution">
    <text evidence="4">The sequence shown here is derived from an EMBL/GenBank/DDBJ whole genome shotgun (WGS) entry which is preliminary data.</text>
</comment>
<keyword evidence="1 2" id="KW-0597">Phosphoprotein</keyword>
<protein>
    <submittedName>
        <fullName evidence="4">Response regulator</fullName>
    </submittedName>
</protein>
<dbReference type="SUPFAM" id="SSF52172">
    <property type="entry name" value="CheY-like"/>
    <property type="match status" value="1"/>
</dbReference>
<dbReference type="AlphaFoldDB" id="A0A2H0W301"/>
<reference evidence="5" key="1">
    <citation type="submission" date="2017-09" db="EMBL/GenBank/DDBJ databases">
        <title>Depth-based differentiation of microbial function through sediment-hosted aquifers and enrichment of novel symbionts in the deep terrestrial subsurface.</title>
        <authorList>
            <person name="Probst A.J."/>
            <person name="Ladd B."/>
            <person name="Jarett J.K."/>
            <person name="Geller-Mcgrath D.E."/>
            <person name="Sieber C.M.K."/>
            <person name="Emerson J.B."/>
            <person name="Anantharaman K."/>
            <person name="Thomas B.C."/>
            <person name="Malmstrom R."/>
            <person name="Stieglmeier M."/>
            <person name="Klingl A."/>
            <person name="Woyke T."/>
            <person name="Ryan C.M."/>
            <person name="Banfield J.F."/>
        </authorList>
    </citation>
    <scope>NUCLEOTIDE SEQUENCE [LARGE SCALE GENOMIC DNA]</scope>
</reference>
<feature type="modified residue" description="4-aspartylphosphate" evidence="2">
    <location>
        <position position="56"/>
    </location>
</feature>
<evidence type="ECO:0000313" key="5">
    <source>
        <dbReference type="Proteomes" id="UP000229056"/>
    </source>
</evidence>
<gene>
    <name evidence="4" type="ORF">COT80_03000</name>
</gene>
<sequence>MSKKKIKALLVEDDQMIVQMYKIRMEDEGWEVFTTDRGSEAMKLAKAEKPDIILLDIILPEVDGFSILKDLRSDTTTKKIPVMMLTNLGQESDQNKGQEIGVEGYLIKSQHTPGDVITKIESLLK</sequence>
<feature type="domain" description="Response regulatory" evidence="3">
    <location>
        <begin position="7"/>
        <end position="123"/>
    </location>
</feature>
<proteinExistence type="predicted"/>
<dbReference type="InterPro" id="IPR050595">
    <property type="entry name" value="Bact_response_regulator"/>
</dbReference>
<dbReference type="Pfam" id="PF00072">
    <property type="entry name" value="Response_reg"/>
    <property type="match status" value="1"/>
</dbReference>
<dbReference type="GO" id="GO:0000160">
    <property type="term" value="P:phosphorelay signal transduction system"/>
    <property type="evidence" value="ECO:0007669"/>
    <property type="project" value="InterPro"/>
</dbReference>
<dbReference type="Proteomes" id="UP000229056">
    <property type="component" value="Unassembled WGS sequence"/>
</dbReference>
<dbReference type="EMBL" id="PEZY01000012">
    <property type="protein sequence ID" value="PIS05714.1"/>
    <property type="molecule type" value="Genomic_DNA"/>
</dbReference>
<dbReference type="SMART" id="SM00448">
    <property type="entry name" value="REC"/>
    <property type="match status" value="1"/>
</dbReference>
<dbReference type="CDD" id="cd17574">
    <property type="entry name" value="REC_OmpR"/>
    <property type="match status" value="1"/>
</dbReference>
<dbReference type="InterPro" id="IPR011006">
    <property type="entry name" value="CheY-like_superfamily"/>
</dbReference>
<dbReference type="InterPro" id="IPR001789">
    <property type="entry name" value="Sig_transdc_resp-reg_receiver"/>
</dbReference>
<evidence type="ECO:0000313" key="4">
    <source>
        <dbReference type="EMBL" id="PIS05714.1"/>
    </source>
</evidence>
<accession>A0A2H0W301</accession>